<keyword evidence="2" id="KW-0472">Membrane</keyword>
<proteinExistence type="predicted"/>
<evidence type="ECO:0000256" key="2">
    <source>
        <dbReference type="ARBA" id="ARBA00023136"/>
    </source>
</evidence>
<keyword evidence="6" id="KW-1185">Reference proteome</keyword>
<keyword evidence="3" id="KW-0732">Signal</keyword>
<feature type="domain" description="Bacterial surface antigen (D15)" evidence="4">
    <location>
        <begin position="75"/>
        <end position="389"/>
    </location>
</feature>
<evidence type="ECO:0000259" key="4">
    <source>
        <dbReference type="Pfam" id="PF01103"/>
    </source>
</evidence>
<evidence type="ECO:0000313" key="6">
    <source>
        <dbReference type="Proteomes" id="UP000326554"/>
    </source>
</evidence>
<accession>A0A5J5GMR2</accession>
<protein>
    <submittedName>
        <fullName evidence="5">BamA/TamA family outer membrane protein</fullName>
    </submittedName>
</protein>
<reference evidence="5 6" key="1">
    <citation type="submission" date="2019-09" db="EMBL/GenBank/DDBJ databases">
        <authorList>
            <person name="Park J.-S."/>
            <person name="Choi H.-J."/>
        </authorList>
    </citation>
    <scope>NUCLEOTIDE SEQUENCE [LARGE SCALE GENOMIC DNA]</scope>
    <source>
        <strain evidence="5 6">176SS1-4</strain>
    </source>
</reference>
<dbReference type="Gene3D" id="2.40.160.50">
    <property type="entry name" value="membrane protein fhac: a member of the omp85/tpsb transporter family"/>
    <property type="match status" value="1"/>
</dbReference>
<feature type="chain" id="PRO_5023811664" evidence="3">
    <location>
        <begin position="28"/>
        <end position="389"/>
    </location>
</feature>
<dbReference type="EMBL" id="VYQE01000002">
    <property type="protein sequence ID" value="KAA9009465.1"/>
    <property type="molecule type" value="Genomic_DNA"/>
</dbReference>
<sequence length="389" mass="41493">MGNFFQRFRRLALVCATALTAPVATLAQDEDAASTADADVFETGLGEPIGRVSGRLAYNSERGPIVGLGIETTRFLGRDQHLQFAVEADENDTRYRLLTRSDDLFGTQPRLSLLIESRQQSANDNFAFDVSANSARAGLGWTLTDDLDATSYLLVSRDRIYDVAPNASALIEADAGTSDRVAVGGELDYVLRDPESGQSVRLDLGLELGKRDDADEGYLKITGGLAYTQRLLGGDVILNQTLRAGAIDSRGGTSSIGDRFILGSGSIRGFELAGFGPRDLAVGREPALGGNRFVAARTTGWFPNALPDTDRIAPGVFFDAGSLWGLDDTGGGPGGASPVDDDFSLRGSAGVTVRIATGIGRLDISLAHVRLQEDYDETRTVQVSFSQQF</sequence>
<dbReference type="GO" id="GO:0019867">
    <property type="term" value="C:outer membrane"/>
    <property type="evidence" value="ECO:0007669"/>
    <property type="project" value="InterPro"/>
</dbReference>
<organism evidence="5 6">
    <name type="scientific">Histidinibacterium aquaticum</name>
    <dbReference type="NCBI Taxonomy" id="2613962"/>
    <lineage>
        <taxon>Bacteria</taxon>
        <taxon>Pseudomonadati</taxon>
        <taxon>Pseudomonadota</taxon>
        <taxon>Alphaproteobacteria</taxon>
        <taxon>Rhodobacterales</taxon>
        <taxon>Paracoccaceae</taxon>
        <taxon>Histidinibacterium</taxon>
    </lineage>
</organism>
<comment type="caution">
    <text evidence="5">The sequence shown here is derived from an EMBL/GenBank/DDBJ whole genome shotgun (WGS) entry which is preliminary data.</text>
</comment>
<comment type="subcellular location">
    <subcellularLocation>
        <location evidence="1">Membrane</location>
    </subcellularLocation>
</comment>
<evidence type="ECO:0000256" key="3">
    <source>
        <dbReference type="SAM" id="SignalP"/>
    </source>
</evidence>
<dbReference type="RefSeq" id="WP_150444999.1">
    <property type="nucleotide sequence ID" value="NZ_VYQE01000002.1"/>
</dbReference>
<gene>
    <name evidence="5" type="ORF">F3S47_09500</name>
</gene>
<evidence type="ECO:0000256" key="1">
    <source>
        <dbReference type="ARBA" id="ARBA00004370"/>
    </source>
</evidence>
<evidence type="ECO:0000313" key="5">
    <source>
        <dbReference type="EMBL" id="KAA9009465.1"/>
    </source>
</evidence>
<dbReference type="Proteomes" id="UP000326554">
    <property type="component" value="Unassembled WGS sequence"/>
</dbReference>
<feature type="signal peptide" evidence="3">
    <location>
        <begin position="1"/>
        <end position="27"/>
    </location>
</feature>
<dbReference type="InterPro" id="IPR000184">
    <property type="entry name" value="Bac_surfAg_D15"/>
</dbReference>
<dbReference type="AlphaFoldDB" id="A0A5J5GMR2"/>
<name>A0A5J5GMR2_9RHOB</name>
<dbReference type="Pfam" id="PF01103">
    <property type="entry name" value="Omp85"/>
    <property type="match status" value="1"/>
</dbReference>